<evidence type="ECO:0000313" key="1">
    <source>
        <dbReference type="EMBL" id="KAK9836246.1"/>
    </source>
</evidence>
<feature type="non-terminal residue" evidence="1">
    <location>
        <position position="1"/>
    </location>
</feature>
<sequence>EAADIDKKGLRPAALLGLQQFPAPGNVTQAMMHLGQVVSEHSFTRWFPGRQQSGASKLQASLKPASRSTSKLYSIGAAASTTVVQNASVTGNWKKNASRSDDMKEACEIVELSWLLRKALRLLDILEVNDTPERFETKIKAGGIMDVVERYSWSGEITEHKRRDKRRGIHRGRVSRTETGPQISVEWDDPFGGRCLDTFQVSDDNQTLTQLTEMTMQSGKTCTYRTVYHRVHK</sequence>
<accession>A0AAW1RST2</accession>
<gene>
    <name evidence="1" type="ORF">WJX84_008874</name>
</gene>
<protein>
    <submittedName>
        <fullName evidence="1">Uncharacterized protein</fullName>
    </submittedName>
</protein>
<evidence type="ECO:0000313" key="2">
    <source>
        <dbReference type="Proteomes" id="UP001485043"/>
    </source>
</evidence>
<dbReference type="AlphaFoldDB" id="A0AAW1RST2"/>
<proteinExistence type="predicted"/>
<keyword evidence="2" id="KW-1185">Reference proteome</keyword>
<organism evidence="1 2">
    <name type="scientific">Apatococcus fuscideae</name>
    <dbReference type="NCBI Taxonomy" id="2026836"/>
    <lineage>
        <taxon>Eukaryota</taxon>
        <taxon>Viridiplantae</taxon>
        <taxon>Chlorophyta</taxon>
        <taxon>core chlorophytes</taxon>
        <taxon>Trebouxiophyceae</taxon>
        <taxon>Chlorellales</taxon>
        <taxon>Chlorellaceae</taxon>
        <taxon>Apatococcus</taxon>
    </lineage>
</organism>
<name>A0AAW1RST2_9CHLO</name>
<dbReference type="EMBL" id="JALJOV010002015">
    <property type="protein sequence ID" value="KAK9836246.1"/>
    <property type="molecule type" value="Genomic_DNA"/>
</dbReference>
<reference evidence="1 2" key="1">
    <citation type="journal article" date="2024" name="Nat. Commun.">
        <title>Phylogenomics reveals the evolutionary origins of lichenization in chlorophyte algae.</title>
        <authorList>
            <person name="Puginier C."/>
            <person name="Libourel C."/>
            <person name="Otte J."/>
            <person name="Skaloud P."/>
            <person name="Haon M."/>
            <person name="Grisel S."/>
            <person name="Petersen M."/>
            <person name="Berrin J.G."/>
            <person name="Delaux P.M."/>
            <person name="Dal Grande F."/>
            <person name="Keller J."/>
        </authorList>
    </citation>
    <scope>NUCLEOTIDE SEQUENCE [LARGE SCALE GENOMIC DNA]</scope>
    <source>
        <strain evidence="1 2">SAG 2523</strain>
    </source>
</reference>
<dbReference type="Proteomes" id="UP001485043">
    <property type="component" value="Unassembled WGS sequence"/>
</dbReference>
<comment type="caution">
    <text evidence="1">The sequence shown here is derived from an EMBL/GenBank/DDBJ whole genome shotgun (WGS) entry which is preliminary data.</text>
</comment>